<accession>A0A4V4LTY0</accession>
<evidence type="ECO:0000256" key="1">
    <source>
        <dbReference type="ARBA" id="ARBA00004123"/>
    </source>
</evidence>
<proteinExistence type="inferred from homology"/>
<dbReference type="PANTHER" id="PTHR12940:SF0">
    <property type="entry name" value="SPLICING FACTOR ESS-2 HOMOLOG"/>
    <property type="match status" value="1"/>
</dbReference>
<keyword evidence="3" id="KW-0539">Nucleus</keyword>
<evidence type="ECO:0000256" key="4">
    <source>
        <dbReference type="SAM" id="MobiDB-lite"/>
    </source>
</evidence>
<comment type="similarity">
    <text evidence="2">Belongs to the ESS2 family.</text>
</comment>
<comment type="caution">
    <text evidence="5">The sequence shown here is derived from an EMBL/GenBank/DDBJ whole genome shotgun (WGS) entry which is preliminary data.</text>
</comment>
<feature type="region of interest" description="Disordered" evidence="4">
    <location>
        <begin position="1"/>
        <end position="23"/>
    </location>
</feature>
<feature type="region of interest" description="Disordered" evidence="4">
    <location>
        <begin position="383"/>
        <end position="500"/>
    </location>
</feature>
<dbReference type="GO" id="GO:0071013">
    <property type="term" value="C:catalytic step 2 spliceosome"/>
    <property type="evidence" value="ECO:0007669"/>
    <property type="project" value="TreeGrafter"/>
</dbReference>
<evidence type="ECO:0008006" key="7">
    <source>
        <dbReference type="Google" id="ProtNLM"/>
    </source>
</evidence>
<dbReference type="Pfam" id="PF09751">
    <property type="entry name" value="Es2"/>
    <property type="match status" value="2"/>
</dbReference>
<dbReference type="AlphaFoldDB" id="A0A4V4LTY0"/>
<feature type="compositionally biased region" description="Polar residues" evidence="4">
    <location>
        <begin position="13"/>
        <end position="23"/>
    </location>
</feature>
<reference evidence="5 6" key="1">
    <citation type="submission" date="2019-03" db="EMBL/GenBank/DDBJ databases">
        <title>Sequencing 23 genomes of Wallemia ichthyophaga.</title>
        <authorList>
            <person name="Gostincar C."/>
        </authorList>
    </citation>
    <scope>NUCLEOTIDE SEQUENCE [LARGE SCALE GENOMIC DNA]</scope>
    <source>
        <strain evidence="5 6">EXF-5753</strain>
    </source>
</reference>
<feature type="compositionally biased region" description="Polar residues" evidence="4">
    <location>
        <begin position="426"/>
        <end position="443"/>
    </location>
</feature>
<feature type="region of interest" description="Disordered" evidence="4">
    <location>
        <begin position="74"/>
        <end position="118"/>
    </location>
</feature>
<dbReference type="EMBL" id="SPNW01000013">
    <property type="protein sequence ID" value="TIA91243.1"/>
    <property type="molecule type" value="Genomic_DNA"/>
</dbReference>
<sequence>MYNHHRDDPRYTPTPSQQRQPRNANAVVIPHSLKTSLSSQIVLSEEQYTRALSDIIKRDFFPDLKRADELSSSINSWISGGGGGEGEGGEGEGGEGAGNGEASTRTRTRTQKHTSTQDKHMEYDYSHLTLEQFQSKFTSEDNASFSYQLHKANAQRRDRYRWAYDGELLANQRLIEGGASLQRQIDDVRGMLERGEQRLLADGHTNEAGPRAIDAYGGEGPSQALVRRDKKATRELELGVEKTGRDKALAPTSTKDTRPAGVQGWGSTALNNLMFTPDINRASYVQNTDREALNRERRVTNYGATRMKNVDDASASEVGSGSVATTAINAAANAPLDAHGNTAQSDLPTVRGYGFVENSPAPQAHSLPTSTVNKLMVTGTLASTPKRLDKEDEGDGVGDFKIPRLSRRDRLGQQLANAAGGKKSQEGTASTAVANTPRSTRAASLSPAGHALLAKTKKRRVEGDGAATPASVMRSTPVKRVNQSPDIRRIHRGWTPTPQR</sequence>
<gene>
    <name evidence="5" type="ORF">E3P99_01171</name>
</gene>
<evidence type="ECO:0000313" key="6">
    <source>
        <dbReference type="Proteomes" id="UP000310189"/>
    </source>
</evidence>
<evidence type="ECO:0000256" key="2">
    <source>
        <dbReference type="ARBA" id="ARBA00009072"/>
    </source>
</evidence>
<keyword evidence="6" id="KW-1185">Reference proteome</keyword>
<evidence type="ECO:0000313" key="5">
    <source>
        <dbReference type="EMBL" id="TIA91243.1"/>
    </source>
</evidence>
<feature type="compositionally biased region" description="Basic and acidic residues" evidence="4">
    <location>
        <begin position="1"/>
        <end position="10"/>
    </location>
</feature>
<dbReference type="OrthoDB" id="19679at2759"/>
<dbReference type="Proteomes" id="UP000310189">
    <property type="component" value="Unassembled WGS sequence"/>
</dbReference>
<evidence type="ECO:0000256" key="3">
    <source>
        <dbReference type="ARBA" id="ARBA00023242"/>
    </source>
</evidence>
<protein>
    <recommendedName>
        <fullName evidence="7">Nuclear protein Es2</fullName>
    </recommendedName>
</protein>
<dbReference type="PANTHER" id="PTHR12940">
    <property type="entry name" value="ES-2 PROTEIN - RELATED"/>
    <property type="match status" value="1"/>
</dbReference>
<name>A0A4V4LTY0_9BASI</name>
<dbReference type="InterPro" id="IPR019148">
    <property type="entry name" value="Nuclear_protein_DGCR14_ESS-2"/>
</dbReference>
<organism evidence="5 6">
    <name type="scientific">Wallemia hederae</name>
    <dbReference type="NCBI Taxonomy" id="1540922"/>
    <lineage>
        <taxon>Eukaryota</taxon>
        <taxon>Fungi</taxon>
        <taxon>Dikarya</taxon>
        <taxon>Basidiomycota</taxon>
        <taxon>Wallemiomycotina</taxon>
        <taxon>Wallemiomycetes</taxon>
        <taxon>Wallemiales</taxon>
        <taxon>Wallemiaceae</taxon>
        <taxon>Wallemia</taxon>
    </lineage>
</organism>
<comment type="subcellular location">
    <subcellularLocation>
        <location evidence="1">Nucleus</location>
    </subcellularLocation>
</comment>